<proteinExistence type="predicted"/>
<dbReference type="GO" id="GO:0004126">
    <property type="term" value="F:cytidine deaminase activity"/>
    <property type="evidence" value="ECO:0007669"/>
    <property type="project" value="UniProtKB-EC"/>
</dbReference>
<organism evidence="1 2">
    <name type="scientific">Saccharopolyspora endophytica</name>
    <dbReference type="NCBI Taxonomy" id="543886"/>
    <lineage>
        <taxon>Bacteria</taxon>
        <taxon>Bacillati</taxon>
        <taxon>Actinomycetota</taxon>
        <taxon>Actinomycetes</taxon>
        <taxon>Pseudonocardiales</taxon>
        <taxon>Pseudonocardiaceae</taxon>
        <taxon>Saccharopolyspora</taxon>
    </lineage>
</organism>
<reference evidence="1 2" key="1">
    <citation type="submission" date="2021-04" db="EMBL/GenBank/DDBJ databases">
        <title>Whole-genome sequencing of Saccharopolyspora endophytica KCTC 19397.</title>
        <authorList>
            <person name="Ay H."/>
            <person name="Saygin H."/>
            <person name="Sahin N."/>
        </authorList>
    </citation>
    <scope>NUCLEOTIDE SEQUENCE [LARGE SCALE GENOMIC DNA]</scope>
    <source>
        <strain evidence="1 2">KCTC 19397</strain>
    </source>
</reference>
<dbReference type="Gene3D" id="3.40.140.10">
    <property type="entry name" value="Cytidine Deaminase, domain 2"/>
    <property type="match status" value="1"/>
</dbReference>
<name>A0ABS5DA20_9PSEU</name>
<keyword evidence="2" id="KW-1185">Reference proteome</keyword>
<gene>
    <name evidence="1" type="ORF">KBO27_04280</name>
</gene>
<evidence type="ECO:0000313" key="1">
    <source>
        <dbReference type="EMBL" id="MBQ0923146.1"/>
    </source>
</evidence>
<dbReference type="SUPFAM" id="SSF53927">
    <property type="entry name" value="Cytidine deaminase-like"/>
    <property type="match status" value="1"/>
</dbReference>
<sequence>MVGRDELLNRVVDECRGLIARRFPGDAERGAAAVLLDDGAILTGSSPDFLNAGATLCHEVEPYCAAFRLDRRIVASVCLHRTEDGRHLVLSPCGICRERLAVHGPDVLVAVPASSDPITIQWVTLREALPHYWAASAFPEEAPGWV</sequence>
<keyword evidence="1" id="KW-0378">Hydrolase</keyword>
<dbReference type="InterPro" id="IPR016193">
    <property type="entry name" value="Cytidine_deaminase-like"/>
</dbReference>
<dbReference type="NCBIfam" id="NF006155">
    <property type="entry name" value="PRK08298.1"/>
    <property type="match status" value="1"/>
</dbReference>
<accession>A0ABS5DA20</accession>
<dbReference type="EC" id="3.5.4.5" evidence="1"/>
<comment type="caution">
    <text evidence="1">The sequence shown here is derived from an EMBL/GenBank/DDBJ whole genome shotgun (WGS) entry which is preliminary data.</text>
</comment>
<protein>
    <submittedName>
        <fullName evidence="1">Cytidine deaminase</fullName>
        <ecNumber evidence="1">3.5.4.5</ecNumber>
    </submittedName>
</protein>
<dbReference type="Proteomes" id="UP000674084">
    <property type="component" value="Unassembled WGS sequence"/>
</dbReference>
<dbReference type="EMBL" id="JAGPXE010000002">
    <property type="protein sequence ID" value="MBQ0923146.1"/>
    <property type="molecule type" value="Genomic_DNA"/>
</dbReference>
<dbReference type="CDD" id="cd01283">
    <property type="entry name" value="cytidine_deaminase"/>
    <property type="match status" value="1"/>
</dbReference>
<evidence type="ECO:0000313" key="2">
    <source>
        <dbReference type="Proteomes" id="UP000674084"/>
    </source>
</evidence>